<gene>
    <name evidence="1" type="ORF">C8F04DRAFT_1184076</name>
</gene>
<sequence>MARIGLTSRSPRTSLIYPTSSWGGGQLLIIAGIPTLRSANATLQQLELEVLTCAASLDGTAASQHKIAASFKSSPRHSDMTAAHHLVPAAFDIIAAAPYAALNLPPLPPKQS</sequence>
<comment type="caution">
    <text evidence="1">The sequence shown here is derived from an EMBL/GenBank/DDBJ whole genome shotgun (WGS) entry which is preliminary data.</text>
</comment>
<dbReference type="EMBL" id="JARJCM010000065">
    <property type="protein sequence ID" value="KAJ7033363.1"/>
    <property type="molecule type" value="Genomic_DNA"/>
</dbReference>
<evidence type="ECO:0000313" key="2">
    <source>
        <dbReference type="Proteomes" id="UP001218188"/>
    </source>
</evidence>
<organism evidence="1 2">
    <name type="scientific">Mycena alexandri</name>
    <dbReference type="NCBI Taxonomy" id="1745969"/>
    <lineage>
        <taxon>Eukaryota</taxon>
        <taxon>Fungi</taxon>
        <taxon>Dikarya</taxon>
        <taxon>Basidiomycota</taxon>
        <taxon>Agaricomycotina</taxon>
        <taxon>Agaricomycetes</taxon>
        <taxon>Agaricomycetidae</taxon>
        <taxon>Agaricales</taxon>
        <taxon>Marasmiineae</taxon>
        <taxon>Mycenaceae</taxon>
        <taxon>Mycena</taxon>
    </lineage>
</organism>
<dbReference type="Proteomes" id="UP001218188">
    <property type="component" value="Unassembled WGS sequence"/>
</dbReference>
<dbReference type="AlphaFoldDB" id="A0AAD6SVU2"/>
<name>A0AAD6SVU2_9AGAR</name>
<reference evidence="1" key="1">
    <citation type="submission" date="2023-03" db="EMBL/GenBank/DDBJ databases">
        <title>Massive genome expansion in bonnet fungi (Mycena s.s.) driven by repeated elements and novel gene families across ecological guilds.</title>
        <authorList>
            <consortium name="Lawrence Berkeley National Laboratory"/>
            <person name="Harder C.B."/>
            <person name="Miyauchi S."/>
            <person name="Viragh M."/>
            <person name="Kuo A."/>
            <person name="Thoen E."/>
            <person name="Andreopoulos B."/>
            <person name="Lu D."/>
            <person name="Skrede I."/>
            <person name="Drula E."/>
            <person name="Henrissat B."/>
            <person name="Morin E."/>
            <person name="Kohler A."/>
            <person name="Barry K."/>
            <person name="LaButti K."/>
            <person name="Morin E."/>
            <person name="Salamov A."/>
            <person name="Lipzen A."/>
            <person name="Mereny Z."/>
            <person name="Hegedus B."/>
            <person name="Baldrian P."/>
            <person name="Stursova M."/>
            <person name="Weitz H."/>
            <person name="Taylor A."/>
            <person name="Grigoriev I.V."/>
            <person name="Nagy L.G."/>
            <person name="Martin F."/>
            <person name="Kauserud H."/>
        </authorList>
    </citation>
    <scope>NUCLEOTIDE SEQUENCE</scope>
    <source>
        <strain evidence="1">CBHHK200</strain>
    </source>
</reference>
<accession>A0AAD6SVU2</accession>
<protein>
    <submittedName>
        <fullName evidence="1">Uncharacterized protein</fullName>
    </submittedName>
</protein>
<evidence type="ECO:0000313" key="1">
    <source>
        <dbReference type="EMBL" id="KAJ7033363.1"/>
    </source>
</evidence>
<proteinExistence type="predicted"/>
<keyword evidence="2" id="KW-1185">Reference proteome</keyword>